<keyword evidence="3" id="KW-0804">Transcription</keyword>
<proteinExistence type="predicted"/>
<reference evidence="6" key="1">
    <citation type="submission" date="2019-09" db="EMBL/GenBank/DDBJ databases">
        <title>Mumia zhuanghuii sp. nov. isolated from the intestinal contents of plateau pika (Ochotona curzoniae) in the Qinghai-Tibet plateau of China.</title>
        <authorList>
            <person name="Tian Z."/>
        </authorList>
    </citation>
    <scope>NUCLEOTIDE SEQUENCE [LARGE SCALE GENOMIC DNA]</scope>
    <source>
        <strain evidence="6">L-033</strain>
    </source>
</reference>
<dbReference type="GO" id="GO:0006950">
    <property type="term" value="P:response to stress"/>
    <property type="evidence" value="ECO:0007669"/>
    <property type="project" value="TreeGrafter"/>
</dbReference>
<dbReference type="InterPro" id="IPR039422">
    <property type="entry name" value="MarR/SlyA-like"/>
</dbReference>
<dbReference type="PANTHER" id="PTHR33164">
    <property type="entry name" value="TRANSCRIPTIONAL REGULATOR, MARR FAMILY"/>
    <property type="match status" value="1"/>
</dbReference>
<dbReference type="PROSITE" id="PS01117">
    <property type="entry name" value="HTH_MARR_1"/>
    <property type="match status" value="1"/>
</dbReference>
<dbReference type="GO" id="GO:0003700">
    <property type="term" value="F:DNA-binding transcription factor activity"/>
    <property type="evidence" value="ECO:0007669"/>
    <property type="project" value="InterPro"/>
</dbReference>
<dbReference type="PROSITE" id="PS50995">
    <property type="entry name" value="HTH_MARR_2"/>
    <property type="match status" value="1"/>
</dbReference>
<dbReference type="PANTHER" id="PTHR33164:SF43">
    <property type="entry name" value="HTH-TYPE TRANSCRIPTIONAL REPRESSOR YETL"/>
    <property type="match status" value="1"/>
</dbReference>
<feature type="domain" description="HTH marR-type" evidence="4">
    <location>
        <begin position="1"/>
        <end position="121"/>
    </location>
</feature>
<evidence type="ECO:0000256" key="1">
    <source>
        <dbReference type="ARBA" id="ARBA00023015"/>
    </source>
</evidence>
<dbReference type="Proteomes" id="UP000326838">
    <property type="component" value="Unassembled WGS sequence"/>
</dbReference>
<name>A0A5N0TNE8_9MICO</name>
<dbReference type="Pfam" id="PF12802">
    <property type="entry name" value="MarR_2"/>
    <property type="match status" value="1"/>
</dbReference>
<accession>A0A5N0TNE8</accession>
<dbReference type="InterPro" id="IPR036388">
    <property type="entry name" value="WH-like_DNA-bd_sf"/>
</dbReference>
<evidence type="ECO:0000313" key="6">
    <source>
        <dbReference type="Proteomes" id="UP000326838"/>
    </source>
</evidence>
<dbReference type="AlphaFoldDB" id="A0A5N0TNE8"/>
<dbReference type="PRINTS" id="PR00598">
    <property type="entry name" value="HTHMARR"/>
</dbReference>
<keyword evidence="6" id="KW-1185">Reference proteome</keyword>
<dbReference type="EMBL" id="VYUY01000003">
    <property type="protein sequence ID" value="KAA9136001.1"/>
    <property type="molecule type" value="Genomic_DNA"/>
</dbReference>
<evidence type="ECO:0000259" key="4">
    <source>
        <dbReference type="PROSITE" id="PS50995"/>
    </source>
</evidence>
<dbReference type="InterPro" id="IPR000835">
    <property type="entry name" value="HTH_MarR-typ"/>
</dbReference>
<dbReference type="GO" id="GO:0003677">
    <property type="term" value="F:DNA binding"/>
    <property type="evidence" value="ECO:0007669"/>
    <property type="project" value="UniProtKB-KW"/>
</dbReference>
<dbReference type="SUPFAM" id="SSF46785">
    <property type="entry name" value="Winged helix' DNA-binding domain"/>
    <property type="match status" value="1"/>
</dbReference>
<organism evidence="5 6">
    <name type="scientific">Microbacterium caowuchunii</name>
    <dbReference type="NCBI Taxonomy" id="2614638"/>
    <lineage>
        <taxon>Bacteria</taxon>
        <taxon>Bacillati</taxon>
        <taxon>Actinomycetota</taxon>
        <taxon>Actinomycetes</taxon>
        <taxon>Micrococcales</taxon>
        <taxon>Microbacteriaceae</taxon>
        <taxon>Microbacterium</taxon>
    </lineage>
</organism>
<comment type="caution">
    <text evidence="5">The sequence shown here is derived from an EMBL/GenBank/DDBJ whole genome shotgun (WGS) entry which is preliminary data.</text>
</comment>
<evidence type="ECO:0000256" key="3">
    <source>
        <dbReference type="ARBA" id="ARBA00023163"/>
    </source>
</evidence>
<dbReference type="Gene3D" id="1.10.10.10">
    <property type="entry name" value="Winged helix-like DNA-binding domain superfamily/Winged helix DNA-binding domain"/>
    <property type="match status" value="1"/>
</dbReference>
<dbReference type="InterPro" id="IPR036390">
    <property type="entry name" value="WH_DNA-bd_sf"/>
</dbReference>
<dbReference type="SMART" id="SM00347">
    <property type="entry name" value="HTH_MARR"/>
    <property type="match status" value="1"/>
</dbReference>
<gene>
    <name evidence="5" type="ORF">F6B40_00785</name>
</gene>
<evidence type="ECO:0000313" key="5">
    <source>
        <dbReference type="EMBL" id="KAA9136001.1"/>
    </source>
</evidence>
<dbReference type="InterPro" id="IPR023187">
    <property type="entry name" value="Tscrpt_reg_MarR-type_CS"/>
</dbReference>
<keyword evidence="2" id="KW-0238">DNA-binding</keyword>
<dbReference type="InterPro" id="IPR011991">
    <property type="entry name" value="ArsR-like_HTH"/>
</dbReference>
<dbReference type="CDD" id="cd00090">
    <property type="entry name" value="HTH_ARSR"/>
    <property type="match status" value="1"/>
</dbReference>
<sequence length="135" mass="14541">MVDDVVTELARHGHPGVTATHEFALRAIASGAQSASELGRRLGVSKQAAAKTIATLEELGYVERQDDPEDGRRRAVIVTPRGNEMMSIGARAFDRFRARLAARVGAERLEVTEAVLATLIAERASESPEPANGHR</sequence>
<evidence type="ECO:0000256" key="2">
    <source>
        <dbReference type="ARBA" id="ARBA00023125"/>
    </source>
</evidence>
<protein>
    <submittedName>
        <fullName evidence="5">MarR family transcriptional regulator</fullName>
    </submittedName>
</protein>
<keyword evidence="1" id="KW-0805">Transcription regulation</keyword>